<keyword evidence="1" id="KW-0175">Coiled coil</keyword>
<sequence length="239" mass="28611">MEEFNIDIAHVLQNRDFSIIQKLKSYYSNIQTKIAAKVEDATTYKIEFIEKKTQNDNKISELQQEVESLKSEIDATDLQQKIVDKKIANIIEEQENLEEEVNKTKSRRNSLSIEIVELNEESKKRKEEKLLKWKSIKCACQTYKQYLDFRIRLINNKEQEQIKVSFFINDTNIKDEYFVLLLNHNDQWKVEKIHPTLKTEHLTDFKEIIDFSKQVEISNIIAFLCKLRHIFLQYYLNIK</sequence>
<feature type="coiled-coil region" evidence="1">
    <location>
        <begin position="52"/>
        <end position="128"/>
    </location>
</feature>
<reference evidence="2 3" key="1">
    <citation type="submission" date="2014-07" db="EMBL/GenBank/DDBJ databases">
        <title>Genomic and transcriptomic analysis on Apis cerana provide comprehensive insights into honey bee biology.</title>
        <authorList>
            <person name="Diao Q."/>
            <person name="Sun L."/>
            <person name="Zheng H."/>
            <person name="Zheng H."/>
            <person name="Xu S."/>
            <person name="Wang S."/>
            <person name="Zeng Z."/>
            <person name="Hu F."/>
            <person name="Su S."/>
            <person name="Wu J."/>
        </authorList>
    </citation>
    <scope>NUCLEOTIDE SEQUENCE [LARGE SCALE GENOMIC DNA]</scope>
    <source>
        <tissue evidence="2">Pupae without intestine</tissue>
    </source>
</reference>
<evidence type="ECO:0008006" key="4">
    <source>
        <dbReference type="Google" id="ProtNLM"/>
    </source>
</evidence>
<gene>
    <name evidence="2" type="ORF">APICC_01017</name>
</gene>
<evidence type="ECO:0000313" key="3">
    <source>
        <dbReference type="Proteomes" id="UP000242457"/>
    </source>
</evidence>
<dbReference type="AlphaFoldDB" id="A0A2A3EP31"/>
<evidence type="ECO:0000313" key="2">
    <source>
        <dbReference type="EMBL" id="PBC33477.1"/>
    </source>
</evidence>
<proteinExistence type="predicted"/>
<evidence type="ECO:0000256" key="1">
    <source>
        <dbReference type="SAM" id="Coils"/>
    </source>
</evidence>
<accession>A0A2A3EP31</accession>
<protein>
    <recommendedName>
        <fullName evidence="4">Kinetochore protein SPC25</fullName>
    </recommendedName>
</protein>
<organism evidence="2 3">
    <name type="scientific">Apis cerana cerana</name>
    <name type="common">Oriental honeybee</name>
    <dbReference type="NCBI Taxonomy" id="94128"/>
    <lineage>
        <taxon>Eukaryota</taxon>
        <taxon>Metazoa</taxon>
        <taxon>Ecdysozoa</taxon>
        <taxon>Arthropoda</taxon>
        <taxon>Hexapoda</taxon>
        <taxon>Insecta</taxon>
        <taxon>Pterygota</taxon>
        <taxon>Neoptera</taxon>
        <taxon>Endopterygota</taxon>
        <taxon>Hymenoptera</taxon>
        <taxon>Apocrita</taxon>
        <taxon>Aculeata</taxon>
        <taxon>Apoidea</taxon>
        <taxon>Anthophila</taxon>
        <taxon>Apidae</taxon>
        <taxon>Apis</taxon>
    </lineage>
</organism>
<dbReference type="EMBL" id="KZ288202">
    <property type="protein sequence ID" value="PBC33477.1"/>
    <property type="molecule type" value="Genomic_DNA"/>
</dbReference>
<dbReference type="OrthoDB" id="7691513at2759"/>
<dbReference type="Proteomes" id="UP000242457">
    <property type="component" value="Unassembled WGS sequence"/>
</dbReference>
<name>A0A2A3EP31_APICC</name>
<keyword evidence="3" id="KW-1185">Reference proteome</keyword>